<name>A0AAD8IT74_9APIA</name>
<evidence type="ECO:0000313" key="5">
    <source>
        <dbReference type="Proteomes" id="UP001237642"/>
    </source>
</evidence>
<evidence type="ECO:0000256" key="1">
    <source>
        <dbReference type="ARBA" id="ARBA00022670"/>
    </source>
</evidence>
<reference evidence="4" key="2">
    <citation type="submission" date="2023-05" db="EMBL/GenBank/DDBJ databases">
        <authorList>
            <person name="Schelkunov M.I."/>
        </authorList>
    </citation>
    <scope>NUCLEOTIDE SEQUENCE</scope>
    <source>
        <strain evidence="4">Hsosn_3</strain>
        <tissue evidence="4">Leaf</tissue>
    </source>
</reference>
<protein>
    <submittedName>
        <fullName evidence="4">Uncharacterized protein</fullName>
    </submittedName>
</protein>
<dbReference type="GO" id="GO:0008239">
    <property type="term" value="F:dipeptidyl-peptidase activity"/>
    <property type="evidence" value="ECO:0007669"/>
    <property type="project" value="TreeGrafter"/>
</dbReference>
<accession>A0AAD8IT74</accession>
<evidence type="ECO:0000256" key="2">
    <source>
        <dbReference type="ARBA" id="ARBA00022729"/>
    </source>
</evidence>
<evidence type="ECO:0000313" key="4">
    <source>
        <dbReference type="EMBL" id="KAK1391672.1"/>
    </source>
</evidence>
<keyword evidence="3" id="KW-0378">Hydrolase</keyword>
<dbReference type="GO" id="GO:0006508">
    <property type="term" value="P:proteolysis"/>
    <property type="evidence" value="ECO:0007669"/>
    <property type="project" value="UniProtKB-KW"/>
</dbReference>
<comment type="caution">
    <text evidence="4">The sequence shown here is derived from an EMBL/GenBank/DDBJ whole genome shotgun (WGS) entry which is preliminary data.</text>
</comment>
<dbReference type="Gene3D" id="3.40.50.1820">
    <property type="entry name" value="alpha/beta hydrolase"/>
    <property type="match status" value="1"/>
</dbReference>
<dbReference type="Proteomes" id="UP001237642">
    <property type="component" value="Unassembled WGS sequence"/>
</dbReference>
<dbReference type="InterPro" id="IPR029058">
    <property type="entry name" value="AB_hydrolase_fold"/>
</dbReference>
<keyword evidence="1" id="KW-0645">Protease</keyword>
<sequence>MVMPLAHGYRTMFPPSNFSPSEWSKDCRRSFSVEPQPHWITTYYGGQDIKLVPKKFAGNIIFTNGLRDPFSRDVIGAVRVTKASRRLRLAADNCSRDGKEECFQMVVGPQES</sequence>
<proteinExistence type="predicted"/>
<dbReference type="EMBL" id="JAUIZM010000003">
    <property type="protein sequence ID" value="KAK1391672.1"/>
    <property type="molecule type" value="Genomic_DNA"/>
</dbReference>
<evidence type="ECO:0000256" key="3">
    <source>
        <dbReference type="ARBA" id="ARBA00022801"/>
    </source>
</evidence>
<organism evidence="4 5">
    <name type="scientific">Heracleum sosnowskyi</name>
    <dbReference type="NCBI Taxonomy" id="360622"/>
    <lineage>
        <taxon>Eukaryota</taxon>
        <taxon>Viridiplantae</taxon>
        <taxon>Streptophyta</taxon>
        <taxon>Embryophyta</taxon>
        <taxon>Tracheophyta</taxon>
        <taxon>Spermatophyta</taxon>
        <taxon>Magnoliopsida</taxon>
        <taxon>eudicotyledons</taxon>
        <taxon>Gunneridae</taxon>
        <taxon>Pentapetalae</taxon>
        <taxon>asterids</taxon>
        <taxon>campanulids</taxon>
        <taxon>Apiales</taxon>
        <taxon>Apiaceae</taxon>
        <taxon>Apioideae</taxon>
        <taxon>apioid superclade</taxon>
        <taxon>Tordylieae</taxon>
        <taxon>Tordyliinae</taxon>
        <taxon>Heracleum</taxon>
    </lineage>
</organism>
<dbReference type="AlphaFoldDB" id="A0AAD8IT74"/>
<gene>
    <name evidence="4" type="ORF">POM88_010728</name>
</gene>
<keyword evidence="5" id="KW-1185">Reference proteome</keyword>
<keyword evidence="2" id="KW-0732">Signal</keyword>
<reference evidence="4" key="1">
    <citation type="submission" date="2023-02" db="EMBL/GenBank/DDBJ databases">
        <title>Genome of toxic invasive species Heracleum sosnowskyi carries increased number of genes despite the absence of recent whole-genome duplications.</title>
        <authorList>
            <person name="Schelkunov M."/>
            <person name="Shtratnikova V."/>
            <person name="Makarenko M."/>
            <person name="Klepikova A."/>
            <person name="Omelchenko D."/>
            <person name="Novikova G."/>
            <person name="Obukhova E."/>
            <person name="Bogdanov V."/>
            <person name="Penin A."/>
            <person name="Logacheva M."/>
        </authorList>
    </citation>
    <scope>NUCLEOTIDE SEQUENCE</scope>
    <source>
        <strain evidence="4">Hsosn_3</strain>
        <tissue evidence="4">Leaf</tissue>
    </source>
</reference>
<dbReference type="PANTHER" id="PTHR11010:SF120">
    <property type="entry name" value="LYSOSOMAL PRO-X CARBOXYPEPTIDASE"/>
    <property type="match status" value="1"/>
</dbReference>
<dbReference type="PANTHER" id="PTHR11010">
    <property type="entry name" value="PROTEASE S28 PRO-X CARBOXYPEPTIDASE-RELATED"/>
    <property type="match status" value="1"/>
</dbReference>